<evidence type="ECO:0000313" key="2">
    <source>
        <dbReference type="EMBL" id="EDM81864.1"/>
    </source>
</evidence>
<proteinExistence type="predicted"/>
<reference evidence="2 3" key="1">
    <citation type="submission" date="2007-06" db="EMBL/GenBank/DDBJ databases">
        <authorList>
            <person name="Shimkets L."/>
            <person name="Ferriera S."/>
            <person name="Johnson J."/>
            <person name="Kravitz S."/>
            <person name="Beeson K."/>
            <person name="Sutton G."/>
            <person name="Rogers Y.-H."/>
            <person name="Friedman R."/>
            <person name="Frazier M."/>
            <person name="Venter J.C."/>
        </authorList>
    </citation>
    <scope>NUCLEOTIDE SEQUENCE [LARGE SCALE GENOMIC DNA]</scope>
    <source>
        <strain evidence="2 3">SIR-1</strain>
    </source>
</reference>
<comment type="caution">
    <text evidence="2">The sequence shown here is derived from an EMBL/GenBank/DDBJ whole genome shotgun (WGS) entry which is preliminary data.</text>
</comment>
<dbReference type="STRING" id="391625.PPSIR1_05338"/>
<dbReference type="InterPro" id="IPR008979">
    <property type="entry name" value="Galactose-bd-like_sf"/>
</dbReference>
<organism evidence="2 3">
    <name type="scientific">Plesiocystis pacifica SIR-1</name>
    <dbReference type="NCBI Taxonomy" id="391625"/>
    <lineage>
        <taxon>Bacteria</taxon>
        <taxon>Pseudomonadati</taxon>
        <taxon>Myxococcota</taxon>
        <taxon>Polyangia</taxon>
        <taxon>Nannocystales</taxon>
        <taxon>Nannocystaceae</taxon>
        <taxon>Plesiocystis</taxon>
    </lineage>
</organism>
<sequence length="269" mass="28465">MVMLHFDRSALSRREASPRALRPLVLVSAFGLFAGCYAEADENDTGTETFGADDVGDDMGTESVGGGEAIEIDPANMIDDLEDCDDAIIEQGGRGGSWYSYNDASGGTQTPSGTQTPASGGVTDSDMCQAMTSGGGFSEWGAGIGFDFVNDGVAAKMPYDASEFTGVAFWAKGSVTDLRVNLLIPDVLPEAEGGTCVPSSPDAGDCSDAHGVAIALTEEWQQFQIDFDMVTQQGWGQAAAFDPARLMSMHWYIPQDQDFELALDDIGLY</sequence>
<dbReference type="Proteomes" id="UP000005801">
    <property type="component" value="Unassembled WGS sequence"/>
</dbReference>
<keyword evidence="3" id="KW-1185">Reference proteome</keyword>
<dbReference type="SUPFAM" id="SSF49785">
    <property type="entry name" value="Galactose-binding domain-like"/>
    <property type="match status" value="1"/>
</dbReference>
<gene>
    <name evidence="2" type="ORF">PPSIR1_05338</name>
</gene>
<name>A6FX40_9BACT</name>
<evidence type="ECO:0000256" key="1">
    <source>
        <dbReference type="SAM" id="MobiDB-lite"/>
    </source>
</evidence>
<evidence type="ECO:0000313" key="3">
    <source>
        <dbReference type="Proteomes" id="UP000005801"/>
    </source>
</evidence>
<accession>A6FX40</accession>
<protein>
    <submittedName>
        <fullName evidence="2">Uncharacterized protein</fullName>
    </submittedName>
</protein>
<dbReference type="AlphaFoldDB" id="A6FX40"/>
<dbReference type="EMBL" id="ABCS01000001">
    <property type="protein sequence ID" value="EDM81864.1"/>
    <property type="molecule type" value="Genomic_DNA"/>
</dbReference>
<dbReference type="Gene3D" id="2.60.120.430">
    <property type="entry name" value="Galactose-binding lectin"/>
    <property type="match status" value="1"/>
</dbReference>
<feature type="region of interest" description="Disordered" evidence="1">
    <location>
        <begin position="99"/>
        <end position="121"/>
    </location>
</feature>
<feature type="compositionally biased region" description="Low complexity" evidence="1">
    <location>
        <begin position="104"/>
        <end position="119"/>
    </location>
</feature>